<organism evidence="3 4">
    <name type="scientific">Ferrimicrobium acidiphilum</name>
    <dbReference type="NCBI Taxonomy" id="121039"/>
    <lineage>
        <taxon>Bacteria</taxon>
        <taxon>Bacillati</taxon>
        <taxon>Actinomycetota</taxon>
        <taxon>Acidimicrobiia</taxon>
        <taxon>Acidimicrobiales</taxon>
        <taxon>Acidimicrobiaceae</taxon>
        <taxon>Ferrimicrobium</taxon>
    </lineage>
</organism>
<feature type="transmembrane region" description="Helical" evidence="1">
    <location>
        <begin position="15"/>
        <end position="32"/>
    </location>
</feature>
<dbReference type="Gene3D" id="3.40.50.10330">
    <property type="entry name" value="Probable inorganic polyphosphate/atp-NAD kinase, domain 1"/>
    <property type="match status" value="1"/>
</dbReference>
<sequence>MRRTFDEVFPGGDGISGFALRGLALGLIVRLLRRNQPLAAQSVGVATIVGALFPGAEALGASLGYALSRIAPARRLLFGFALSLYVVVASLRDRASSHVMQLLLGVASAAIAVQVGEAAVMRGLCVAEGLAVLVVNADSGSSRLSRRAARAISRCAGKGLELIYVGSKELSGALHAAQYCTGEGGRVVVAGGDGTAGTAISIMSQGDGILGIVPNGTGNDLARSIGISLYPEEAAMVALGRSVRGIDVLATDLGMAAHAVNVGLVADFARRVRDVRGWRRPLVYPLVALGTWHHHRSVALKIRVDGEVMAREAQPYLNVAVLNAPRIGGRIGVTLPGASPDDGVAQLVTVARSAWRVVLGEIAGVLRQRARSAPRYAFVEEVGRVEMHSTSPFVVSLDGEPCKPVTHLRVQVVHHACRVAALPRRLVSSR</sequence>
<dbReference type="RefSeq" id="WP_276942816.1">
    <property type="nucleotide sequence ID" value="NZ_DAHZQW010000051.1"/>
</dbReference>
<dbReference type="EC" id="2.7.1.-" evidence="3"/>
<proteinExistence type="predicted"/>
<reference evidence="3 4" key="1">
    <citation type="submission" date="2024-07" db="EMBL/GenBank/DDBJ databases">
        <title>Draft Genome Sequence of Ferrimicrobium acidiphilum Strain YE2023, Isolated from a Pulp of Bioleach Reactor.</title>
        <authorList>
            <person name="Elkina Y.A."/>
            <person name="Bulaeva A.G."/>
            <person name="Beletsky A.V."/>
            <person name="Mardanov A.V."/>
        </authorList>
    </citation>
    <scope>NUCLEOTIDE SEQUENCE [LARGE SCALE GENOMIC DNA]</scope>
    <source>
        <strain evidence="3 4">YE2023</strain>
    </source>
</reference>
<dbReference type="PROSITE" id="PS50146">
    <property type="entry name" value="DAGK"/>
    <property type="match status" value="1"/>
</dbReference>
<dbReference type="SUPFAM" id="SSF111331">
    <property type="entry name" value="NAD kinase/diacylglycerol kinase-like"/>
    <property type="match status" value="1"/>
</dbReference>
<dbReference type="EMBL" id="JBFSHR010000002">
    <property type="protein sequence ID" value="MEX6428412.1"/>
    <property type="molecule type" value="Genomic_DNA"/>
</dbReference>
<dbReference type="SMART" id="SM00046">
    <property type="entry name" value="DAGKc"/>
    <property type="match status" value="1"/>
</dbReference>
<comment type="caution">
    <text evidence="3">The sequence shown here is derived from an EMBL/GenBank/DDBJ whole genome shotgun (WGS) entry which is preliminary data.</text>
</comment>
<dbReference type="Pfam" id="PF00781">
    <property type="entry name" value="DAGK_cat"/>
    <property type="match status" value="1"/>
</dbReference>
<evidence type="ECO:0000313" key="3">
    <source>
        <dbReference type="EMBL" id="MEX6428412.1"/>
    </source>
</evidence>
<evidence type="ECO:0000256" key="1">
    <source>
        <dbReference type="SAM" id="Phobius"/>
    </source>
</evidence>
<dbReference type="Gene3D" id="2.60.200.40">
    <property type="match status" value="1"/>
</dbReference>
<name>A0ABV3XYN6_9ACTN</name>
<feature type="transmembrane region" description="Helical" evidence="1">
    <location>
        <begin position="44"/>
        <end position="67"/>
    </location>
</feature>
<keyword evidence="1" id="KW-0472">Membrane</keyword>
<dbReference type="Proteomes" id="UP001560267">
    <property type="component" value="Unassembled WGS sequence"/>
</dbReference>
<keyword evidence="1" id="KW-1133">Transmembrane helix</keyword>
<accession>A0ABV3XYN6</accession>
<evidence type="ECO:0000313" key="4">
    <source>
        <dbReference type="Proteomes" id="UP001560267"/>
    </source>
</evidence>
<dbReference type="GO" id="GO:0016301">
    <property type="term" value="F:kinase activity"/>
    <property type="evidence" value="ECO:0007669"/>
    <property type="project" value="UniProtKB-KW"/>
</dbReference>
<dbReference type="Pfam" id="PF19279">
    <property type="entry name" value="YegS_C"/>
    <property type="match status" value="1"/>
</dbReference>
<dbReference type="InterPro" id="IPR017438">
    <property type="entry name" value="ATP-NAD_kinase_N"/>
</dbReference>
<evidence type="ECO:0000259" key="2">
    <source>
        <dbReference type="PROSITE" id="PS50146"/>
    </source>
</evidence>
<keyword evidence="1" id="KW-0812">Transmembrane</keyword>
<protein>
    <submittedName>
        <fullName evidence="3">Diacylglycerol kinase family protein</fullName>
        <ecNumber evidence="3">2.7.1.-</ecNumber>
    </submittedName>
</protein>
<dbReference type="InterPro" id="IPR045540">
    <property type="entry name" value="YegS/DAGK_C"/>
</dbReference>
<keyword evidence="4" id="KW-1185">Reference proteome</keyword>
<dbReference type="InterPro" id="IPR016064">
    <property type="entry name" value="NAD/diacylglycerol_kinase_sf"/>
</dbReference>
<keyword evidence="3" id="KW-0418">Kinase</keyword>
<feature type="domain" description="DAGKc" evidence="2">
    <location>
        <begin position="126"/>
        <end position="255"/>
    </location>
</feature>
<gene>
    <name evidence="3" type="ORF">AB6A68_00950</name>
</gene>
<keyword evidence="3" id="KW-0808">Transferase</keyword>
<dbReference type="InterPro" id="IPR001206">
    <property type="entry name" value="Diacylglycerol_kinase_cat_dom"/>
</dbReference>